<organism evidence="6 7">
    <name type="scientific">Moraxella cuniculi DSM 21768</name>
    <dbReference type="NCBI Taxonomy" id="1122245"/>
    <lineage>
        <taxon>Bacteria</taxon>
        <taxon>Pseudomonadati</taxon>
        <taxon>Pseudomonadota</taxon>
        <taxon>Gammaproteobacteria</taxon>
        <taxon>Moraxellales</taxon>
        <taxon>Moraxellaceae</taxon>
        <taxon>Moraxella</taxon>
    </lineage>
</organism>
<keyword evidence="2 4" id="KW-0547">Nucleotide-binding</keyword>
<dbReference type="Proteomes" id="UP000187495">
    <property type="component" value="Unassembled WGS sequence"/>
</dbReference>
<gene>
    <name evidence="6" type="ORF">SAMN02745664_1186</name>
</gene>
<protein>
    <submittedName>
        <fullName evidence="6">ATP-grasp domain-containing protein</fullName>
    </submittedName>
</protein>
<proteinExistence type="predicted"/>
<keyword evidence="1" id="KW-0436">Ligase</keyword>
<keyword evidence="7" id="KW-1185">Reference proteome</keyword>
<evidence type="ECO:0000256" key="4">
    <source>
        <dbReference type="PROSITE-ProRule" id="PRU00409"/>
    </source>
</evidence>
<dbReference type="PANTHER" id="PTHR43585">
    <property type="entry name" value="FUMIPYRROLE BIOSYNTHESIS PROTEIN C"/>
    <property type="match status" value="1"/>
</dbReference>
<evidence type="ECO:0000256" key="2">
    <source>
        <dbReference type="ARBA" id="ARBA00022741"/>
    </source>
</evidence>
<dbReference type="Gene3D" id="3.30.470.20">
    <property type="entry name" value="ATP-grasp fold, B domain"/>
    <property type="match status" value="1"/>
</dbReference>
<dbReference type="Pfam" id="PF13535">
    <property type="entry name" value="ATP-grasp_4"/>
    <property type="match status" value="1"/>
</dbReference>
<evidence type="ECO:0000313" key="7">
    <source>
        <dbReference type="Proteomes" id="UP000187495"/>
    </source>
</evidence>
<sequence>MWVVIIGANEAILRRAPRGLKIIDIRQTKEHFVFRDDYIQIGLNAITYDAITHVLGAYCSKLTICKFVSFTEGYLLLAAKLNECYHLRANSVSCVQRLCDKEAMRHCLAEHFIMWSKLTKVSHLQSLLNSINFDVIVKPVDGFGSRLIGRYFVGKTDTELFVRKYQELEYVLVEEYIHGDEYSVEALSDNGQHKIIAITKKFIDADFIETGHIMPPKLDDASYSLIIQKVKEFLDLVELQEGPSHTEIIINQTGVHIVEGHSRTGGDRIVSLVRLTTGVDLIEAYLHQLAHIAYTPAAIKAKFAHVIFTNFVEGATYVKMPDLQDYGDYIDEIEINISPGECVIRPECSAMRHTMAVVYANDFDECVMIAHKIRNQFLTQAIVE</sequence>
<evidence type="ECO:0000256" key="1">
    <source>
        <dbReference type="ARBA" id="ARBA00022598"/>
    </source>
</evidence>
<name>A0A1N7FVU6_9GAMM</name>
<dbReference type="SUPFAM" id="SSF56059">
    <property type="entry name" value="Glutathione synthetase ATP-binding domain-like"/>
    <property type="match status" value="1"/>
</dbReference>
<dbReference type="AlphaFoldDB" id="A0A1N7FVU6"/>
<dbReference type="InterPro" id="IPR011761">
    <property type="entry name" value="ATP-grasp"/>
</dbReference>
<dbReference type="GO" id="GO:0016874">
    <property type="term" value="F:ligase activity"/>
    <property type="evidence" value="ECO:0007669"/>
    <property type="project" value="UniProtKB-KW"/>
</dbReference>
<dbReference type="PROSITE" id="PS50975">
    <property type="entry name" value="ATP_GRASP"/>
    <property type="match status" value="1"/>
</dbReference>
<accession>A0A1N7FVU6</accession>
<dbReference type="PANTHER" id="PTHR43585:SF2">
    <property type="entry name" value="ATP-GRASP ENZYME FSQD"/>
    <property type="match status" value="1"/>
</dbReference>
<dbReference type="InterPro" id="IPR052032">
    <property type="entry name" value="ATP-dep_AA_Ligase"/>
</dbReference>
<dbReference type="STRING" id="34061.B0189_09190"/>
<dbReference type="GO" id="GO:0046872">
    <property type="term" value="F:metal ion binding"/>
    <property type="evidence" value="ECO:0007669"/>
    <property type="project" value="InterPro"/>
</dbReference>
<reference evidence="7" key="1">
    <citation type="submission" date="2017-01" db="EMBL/GenBank/DDBJ databases">
        <authorList>
            <person name="Varghese N."/>
            <person name="Submissions S."/>
        </authorList>
    </citation>
    <scope>NUCLEOTIDE SEQUENCE [LARGE SCALE GENOMIC DNA]</scope>
    <source>
        <strain evidence="7">DSM 21768</strain>
    </source>
</reference>
<dbReference type="EMBL" id="FTNU01000018">
    <property type="protein sequence ID" value="SIS04478.1"/>
    <property type="molecule type" value="Genomic_DNA"/>
</dbReference>
<dbReference type="GO" id="GO:0005524">
    <property type="term" value="F:ATP binding"/>
    <property type="evidence" value="ECO:0007669"/>
    <property type="project" value="UniProtKB-UniRule"/>
</dbReference>
<evidence type="ECO:0000256" key="3">
    <source>
        <dbReference type="ARBA" id="ARBA00022840"/>
    </source>
</evidence>
<keyword evidence="3 4" id="KW-0067">ATP-binding</keyword>
<feature type="domain" description="ATP-grasp" evidence="5">
    <location>
        <begin position="105"/>
        <end position="290"/>
    </location>
</feature>
<evidence type="ECO:0000313" key="6">
    <source>
        <dbReference type="EMBL" id="SIS04478.1"/>
    </source>
</evidence>
<evidence type="ECO:0000259" key="5">
    <source>
        <dbReference type="PROSITE" id="PS50975"/>
    </source>
</evidence>